<dbReference type="RefSeq" id="WP_065248560.1">
    <property type="nucleotide sequence ID" value="NZ_CP012117.1"/>
</dbReference>
<sequence length="342" mass="37312">MDIQNHYYGHSAALARYVGEPTVRHINGLVQHGWTVASPTLVHFSDFATLPRTARRLVWSHHSRAWDPGSDEFPTTAIGSPWLYLSALTQGVPVKPLGKSVAFPVHSTHLVKIEDANAGFAEELARREGPAVVCVHPEDLADPATVGLWREHGHDVVSAGDRRDPNFLGRILYLARAANRVVSNQLSTAVVYAAAEGTPTEIYGPPVAVGSLGTSVSTRTQEVWPEFFDASAARQRESIALAELGIDNMREAAELRELLGWEKRRVRPWFDYWGGAPLRKAGAVLGIVKRPDGAQDAGSHNSPLAFLRHPLSHLPSPLPKLPETDRLPAPVTANPIVPDHES</sequence>
<evidence type="ECO:0000313" key="2">
    <source>
        <dbReference type="EMBL" id="ANP28602.1"/>
    </source>
</evidence>
<dbReference type="AlphaFoldDB" id="A0A1B0ZL45"/>
<proteinExistence type="predicted"/>
<dbReference type="STRING" id="1630135.DAD186_20520"/>
<dbReference type="EMBL" id="CP012117">
    <property type="protein sequence ID" value="ANP28602.1"/>
    <property type="molecule type" value="Genomic_DNA"/>
</dbReference>
<gene>
    <name evidence="2" type="ORF">DAD186_20520</name>
</gene>
<feature type="region of interest" description="Disordered" evidence="1">
    <location>
        <begin position="317"/>
        <end position="342"/>
    </location>
</feature>
<dbReference type="PATRIC" id="fig|1630135.4.peg.2051"/>
<accession>A0A1B0ZL45</accession>
<protein>
    <submittedName>
        <fullName evidence="2">Uncharacterized protein</fullName>
    </submittedName>
</protein>
<name>A0A1B0ZL45_9MICO</name>
<evidence type="ECO:0000313" key="3">
    <source>
        <dbReference type="Proteomes" id="UP000092596"/>
    </source>
</evidence>
<dbReference type="KEGG" id="dva:DAD186_20520"/>
<dbReference type="Proteomes" id="UP000092596">
    <property type="component" value="Chromosome"/>
</dbReference>
<reference evidence="2 3" key="1">
    <citation type="submission" date="2015-06" db="EMBL/GenBank/DDBJ databases">
        <title>Investigation of pathophysiology for high-risk pregnancy and development of treatment modality based on it.</title>
        <authorList>
            <person name="Kim B.-C."/>
            <person name="Lim S."/>
        </authorList>
    </citation>
    <scope>NUCLEOTIDE SEQUENCE [LARGE SCALE GENOMIC DNA]</scope>
    <source>
        <strain evidence="2 3">AD1-86</strain>
    </source>
</reference>
<evidence type="ECO:0000256" key="1">
    <source>
        <dbReference type="SAM" id="MobiDB-lite"/>
    </source>
</evidence>
<organism evidence="2 3">
    <name type="scientific">Dermabacter vaginalis</name>
    <dbReference type="NCBI Taxonomy" id="1630135"/>
    <lineage>
        <taxon>Bacteria</taxon>
        <taxon>Bacillati</taxon>
        <taxon>Actinomycetota</taxon>
        <taxon>Actinomycetes</taxon>
        <taxon>Micrococcales</taxon>
        <taxon>Dermabacteraceae</taxon>
        <taxon>Dermabacter</taxon>
    </lineage>
</organism>